<dbReference type="Proteomes" id="UP000507954">
    <property type="component" value="Unassembled WGS sequence"/>
</dbReference>
<organism evidence="1">
    <name type="scientific">Sinorhizobium medicae</name>
    <dbReference type="NCBI Taxonomy" id="110321"/>
    <lineage>
        <taxon>Bacteria</taxon>
        <taxon>Pseudomonadati</taxon>
        <taxon>Pseudomonadota</taxon>
        <taxon>Alphaproteobacteria</taxon>
        <taxon>Hyphomicrobiales</taxon>
        <taxon>Rhizobiaceae</taxon>
        <taxon>Sinorhizobium/Ensifer group</taxon>
        <taxon>Sinorhizobium</taxon>
    </lineage>
</organism>
<protein>
    <submittedName>
        <fullName evidence="1">Uncharacterized protein</fullName>
    </submittedName>
</protein>
<reference evidence="1" key="1">
    <citation type="submission" date="2019-06" db="EMBL/GenBank/DDBJ databases">
        <authorList>
            <person name="Le Quere A."/>
            <person name="Colella S."/>
        </authorList>
    </citation>
    <scope>NUCLEOTIDE SEQUENCE</scope>
    <source>
        <strain evidence="1">EmedicaeMD41</strain>
    </source>
</reference>
<evidence type="ECO:0000313" key="1">
    <source>
        <dbReference type="EMBL" id="VTZ63450.1"/>
    </source>
</evidence>
<name>A0A508X5Q0_9HYPH</name>
<accession>A0A508X5Q0</accession>
<gene>
    <name evidence="1" type="ORF">EMEDMD4_500006</name>
</gene>
<dbReference type="EMBL" id="CABFNB010000118">
    <property type="protein sequence ID" value="VTZ63450.1"/>
    <property type="molecule type" value="Genomic_DNA"/>
</dbReference>
<proteinExistence type="predicted"/>
<sequence>MTLPEPLLGSVSLNGSFISDGRSAMRIFFLIALILLGPAHGSAAAAETYELLFHSAALKGLETEKAGNGDPQGGLVYDKVVSGVDSGERSGRFAVGLKVQAGDNVSMTLYQGSQSRGLGNYPRSVGNPLIMYFLESVLSDLAAQSGGSPFYMRNRIKEALLRDAQIEPVTLRYNDREIAAREVTIRPFEHDKAREKMGRVADLSLAVTVSEDVPGWYFSLVATIPSAADSSGAGYSHAITLRASGSNASGEDQP</sequence>
<dbReference type="AlphaFoldDB" id="A0A508X5Q0"/>